<protein>
    <submittedName>
        <fullName evidence="2">Uncharacterized protein</fullName>
    </submittedName>
</protein>
<feature type="region of interest" description="Disordered" evidence="1">
    <location>
        <begin position="36"/>
        <end position="77"/>
    </location>
</feature>
<dbReference type="Proteomes" id="UP000199470">
    <property type="component" value="Unassembled WGS sequence"/>
</dbReference>
<accession>A0A1I4URP4</accession>
<gene>
    <name evidence="2" type="ORF">SAMN02982985_05777</name>
</gene>
<feature type="region of interest" description="Disordered" evidence="1">
    <location>
        <begin position="1012"/>
        <end position="1077"/>
    </location>
</feature>
<proteinExistence type="predicted"/>
<feature type="compositionally biased region" description="Acidic residues" evidence="1">
    <location>
        <begin position="1012"/>
        <end position="1022"/>
    </location>
</feature>
<keyword evidence="3" id="KW-1185">Reference proteome</keyword>
<organism evidence="2 3">
    <name type="scientific">Rugamonas rubra</name>
    <dbReference type="NCBI Taxonomy" id="758825"/>
    <lineage>
        <taxon>Bacteria</taxon>
        <taxon>Pseudomonadati</taxon>
        <taxon>Pseudomonadota</taxon>
        <taxon>Betaproteobacteria</taxon>
        <taxon>Burkholderiales</taxon>
        <taxon>Oxalobacteraceae</taxon>
        <taxon>Telluria group</taxon>
        <taxon>Rugamonas</taxon>
    </lineage>
</organism>
<feature type="compositionally biased region" description="Acidic residues" evidence="1">
    <location>
        <begin position="1056"/>
        <end position="1077"/>
    </location>
</feature>
<dbReference type="InterPro" id="IPR047738">
    <property type="entry name" value="SAV_2336-like_N"/>
</dbReference>
<evidence type="ECO:0000313" key="2">
    <source>
        <dbReference type="EMBL" id="SFM91649.1"/>
    </source>
</evidence>
<evidence type="ECO:0000313" key="3">
    <source>
        <dbReference type="Proteomes" id="UP000199470"/>
    </source>
</evidence>
<feature type="compositionally biased region" description="Basic and acidic residues" evidence="1">
    <location>
        <begin position="1046"/>
        <end position="1055"/>
    </location>
</feature>
<sequence>MIERLARALTAAGLAPEAGELADLLWLARQMGIHSEHGTPPVPRSAPRVAGTTQPTKVDADQSMAPAPASADAGRPVELTPGLIPGTFVDGALRVRGVAVTGMPANVAHALQGYSRRISSRTAAILDEEKTAEQAAATGIWIPVMQAEREYGFDLLLINEESTTSSLWSDAVGEFARMVSGQVAFRQIHRLRLDGEHGKLVDAHGNAGSLSRWRGSRTAQILVVSDTLSPLWQDGRMQVLLRGWSEVGPITLLQPMPRRAWRHLPMGIPELRLSSHDRVRHNSELSAGRGEWLERPPAGALLLPIIGFDEASLRRWTAVMTGHSGVTVPGIHLIPGNADGGRGEAGSGRRVGGAERVALFRQMASPAAYELAVHLSVLDTMTIPVMRLVQRIMHPNSGAGEMAEVFLGGLLESVGGAPPGADTERLYRFMQDVREVLITSRRRSDEREIDYRLEVMDEQIPYQHLASPMASCYFVTPSVGDRLTDWVLPFSTQSRQILRQRGKVNLMPDAGQAGSFDRDQAISLQQAAVRFAALESEPALEDDEVLGDVPLSVRSEGSVWLVVLVRHALVISYTATGMATVSDQVPVEKLVLVDVFRDERGRGWLNFPGRHRAVEFDLLLWPDDAALLRALHNLSLAGQKAKNGRLQRVVGDRALTVKEYPADTTFFKITSARRDDHPSAQHWDAPSYLDLESGWLASLGHEMMHAYDSLTDAADQLHTIQLRLGQVETGFSAMPFKFSRSVMLIRIGQEHVMELMAAARTLQFAFPHALQVIFDMVHMMFRKSGGISWENPDLGGMLTHSFFSETFNRDGIQYGVSMPLQEVTQDPADSADAEEQEVDPVALAESLAWAVENDTVHGLRDAVTTELSKAVDYADWIVEADSHMYVETDDEHAVLEDWKFSDKPFEVLDYDQGRLTVARRIRAKVRVYASFSFAVKDGIDKDMVHMGGTDGERSFSLDVDAEFEFVGVAENRPMVESIAIEHIATQVDFGIVEPDYDKRELEDYVHAEDAYELEGSDSDDQSSDGHDPDEEPLRHDDDDEYPLLNYHDEDSLRDDHDEDSFRDDDDDDPFHDDDDNA</sequence>
<reference evidence="2 3" key="1">
    <citation type="submission" date="2016-10" db="EMBL/GenBank/DDBJ databases">
        <authorList>
            <person name="de Groot N.N."/>
        </authorList>
    </citation>
    <scope>NUCLEOTIDE SEQUENCE [LARGE SCALE GENOMIC DNA]</scope>
    <source>
        <strain evidence="2 3">ATCC 43154</strain>
    </source>
</reference>
<dbReference type="AlphaFoldDB" id="A0A1I4URP4"/>
<dbReference type="RefSeq" id="WP_093391209.1">
    <property type="nucleotide sequence ID" value="NZ_FOTW01000048.1"/>
</dbReference>
<name>A0A1I4URP4_9BURK</name>
<dbReference type="EMBL" id="FOTW01000048">
    <property type="protein sequence ID" value="SFM91649.1"/>
    <property type="molecule type" value="Genomic_DNA"/>
</dbReference>
<feature type="compositionally biased region" description="Basic and acidic residues" evidence="1">
    <location>
        <begin position="1023"/>
        <end position="1036"/>
    </location>
</feature>
<evidence type="ECO:0000256" key="1">
    <source>
        <dbReference type="SAM" id="MobiDB-lite"/>
    </source>
</evidence>
<dbReference type="OrthoDB" id="9766796at2"/>
<dbReference type="NCBIfam" id="NF041121">
    <property type="entry name" value="SAV_2336_NTERM"/>
    <property type="match status" value="1"/>
</dbReference>
<dbReference type="STRING" id="758825.SAMN02982985_05777"/>